<dbReference type="RefSeq" id="WP_223177516.1">
    <property type="nucleotide sequence ID" value="NZ_JACIDT010000017.1"/>
</dbReference>
<dbReference type="AlphaFoldDB" id="A0A7W6BJ83"/>
<proteinExistence type="predicted"/>
<accession>A0A7W6BJ83</accession>
<keyword evidence="2" id="KW-1185">Reference proteome</keyword>
<dbReference type="Proteomes" id="UP000571950">
    <property type="component" value="Unassembled WGS sequence"/>
</dbReference>
<protein>
    <submittedName>
        <fullName evidence="1">Uncharacterized protein</fullName>
    </submittedName>
</protein>
<evidence type="ECO:0000313" key="2">
    <source>
        <dbReference type="Proteomes" id="UP000571950"/>
    </source>
</evidence>
<name>A0A7W6BJ83_9SPHN</name>
<evidence type="ECO:0000313" key="1">
    <source>
        <dbReference type="EMBL" id="MBB3928010.1"/>
    </source>
</evidence>
<reference evidence="1 2" key="1">
    <citation type="submission" date="2020-08" db="EMBL/GenBank/DDBJ databases">
        <title>Genomic Encyclopedia of Type Strains, Phase IV (KMG-IV): sequencing the most valuable type-strain genomes for metagenomic binning, comparative biology and taxonomic classification.</title>
        <authorList>
            <person name="Goeker M."/>
        </authorList>
    </citation>
    <scope>NUCLEOTIDE SEQUENCE [LARGE SCALE GENOMIC DNA]</scope>
    <source>
        <strain evidence="1 2">DSM 26189</strain>
    </source>
</reference>
<gene>
    <name evidence="1" type="ORF">GGR43_003749</name>
</gene>
<organism evidence="1 2">
    <name type="scientific">Sphingobium jiangsuense</name>
    <dbReference type="NCBI Taxonomy" id="870476"/>
    <lineage>
        <taxon>Bacteria</taxon>
        <taxon>Pseudomonadati</taxon>
        <taxon>Pseudomonadota</taxon>
        <taxon>Alphaproteobacteria</taxon>
        <taxon>Sphingomonadales</taxon>
        <taxon>Sphingomonadaceae</taxon>
        <taxon>Sphingobium</taxon>
    </lineage>
</organism>
<feature type="non-terminal residue" evidence="1">
    <location>
        <position position="157"/>
    </location>
</feature>
<sequence length="157" mass="17558">MLVNDWLKAAKAGSAIKASDFRKERSILEKLIPVKAAGFRGIVLTAIVGKELDANYDPTTDFYASSPRTLFEKGIYYALQENRVPCGKSDPLNVAKNAQVIDETWAKGRRPESAAMAAVEYIKLVHSVRRQNIWHNSRRKLAECGPRPGVDIKRRSC</sequence>
<comment type="caution">
    <text evidence="1">The sequence shown here is derived from an EMBL/GenBank/DDBJ whole genome shotgun (WGS) entry which is preliminary data.</text>
</comment>
<dbReference type="EMBL" id="JACIDT010000017">
    <property type="protein sequence ID" value="MBB3928010.1"/>
    <property type="molecule type" value="Genomic_DNA"/>
</dbReference>